<sequence>MSFFFIFCVDKFDSHIGNLIGMHVCVFSCDSWFSETSEVL</sequence>
<accession>A0A2P2NYZ3</accession>
<reference evidence="1" key="1">
    <citation type="submission" date="2018-02" db="EMBL/GenBank/DDBJ databases">
        <title>Rhizophora mucronata_Transcriptome.</title>
        <authorList>
            <person name="Meera S.P."/>
            <person name="Sreeshan A."/>
            <person name="Augustine A."/>
        </authorList>
    </citation>
    <scope>NUCLEOTIDE SEQUENCE</scope>
    <source>
        <tissue evidence="1">Leaf</tissue>
    </source>
</reference>
<evidence type="ECO:0000313" key="1">
    <source>
        <dbReference type="EMBL" id="MBX47672.1"/>
    </source>
</evidence>
<organism evidence="1">
    <name type="scientific">Rhizophora mucronata</name>
    <name type="common">Asiatic mangrove</name>
    <dbReference type="NCBI Taxonomy" id="61149"/>
    <lineage>
        <taxon>Eukaryota</taxon>
        <taxon>Viridiplantae</taxon>
        <taxon>Streptophyta</taxon>
        <taxon>Embryophyta</taxon>
        <taxon>Tracheophyta</taxon>
        <taxon>Spermatophyta</taxon>
        <taxon>Magnoliopsida</taxon>
        <taxon>eudicotyledons</taxon>
        <taxon>Gunneridae</taxon>
        <taxon>Pentapetalae</taxon>
        <taxon>rosids</taxon>
        <taxon>fabids</taxon>
        <taxon>Malpighiales</taxon>
        <taxon>Rhizophoraceae</taxon>
        <taxon>Rhizophora</taxon>
    </lineage>
</organism>
<dbReference type="EMBL" id="GGEC01067188">
    <property type="protein sequence ID" value="MBX47672.1"/>
    <property type="molecule type" value="Transcribed_RNA"/>
</dbReference>
<proteinExistence type="predicted"/>
<protein>
    <submittedName>
        <fullName evidence="1">Uncharacterized protein</fullName>
    </submittedName>
</protein>
<name>A0A2P2NYZ3_RHIMU</name>
<dbReference type="AlphaFoldDB" id="A0A2P2NYZ3"/>